<gene>
    <name evidence="3" type="ORF">RCL2_002528400</name>
    <name evidence="2" type="ORF">RclHR1_20450004</name>
</gene>
<dbReference type="EMBL" id="BEXD01001164">
    <property type="protein sequence ID" value="GBB92710.1"/>
    <property type="molecule type" value="Genomic_DNA"/>
</dbReference>
<accession>A0A2Z6QRN5</accession>
<dbReference type="Proteomes" id="UP000247702">
    <property type="component" value="Unassembled WGS sequence"/>
</dbReference>
<sequence length="145" mass="16616">MLQPTTKTKKKVLCYCDECEGKLVDPRTKLKHEAEDKQMNHLFRFTEASKPASKRTQVDNKNDDDDNETLSLSESSSLSESQKSIHLPTKQERKEKFKVVELVADNKLICELDLLSNEDTEPNSLINDDQNEDLDDDVDKTSNDK</sequence>
<feature type="compositionally biased region" description="Low complexity" evidence="1">
    <location>
        <begin position="70"/>
        <end position="81"/>
    </location>
</feature>
<evidence type="ECO:0000256" key="1">
    <source>
        <dbReference type="SAM" id="MobiDB-lite"/>
    </source>
</evidence>
<name>A0A2Z6QRN5_9GLOM</name>
<feature type="compositionally biased region" description="Acidic residues" evidence="1">
    <location>
        <begin position="129"/>
        <end position="138"/>
    </location>
</feature>
<evidence type="ECO:0000313" key="3">
    <source>
        <dbReference type="EMBL" id="GES98748.1"/>
    </source>
</evidence>
<dbReference type="AlphaFoldDB" id="A0A2Z6QRN5"/>
<dbReference type="OrthoDB" id="2435424at2759"/>
<feature type="region of interest" description="Disordered" evidence="1">
    <location>
        <begin position="118"/>
        <end position="145"/>
    </location>
</feature>
<reference evidence="2 4" key="1">
    <citation type="submission" date="2017-11" db="EMBL/GenBank/DDBJ databases">
        <title>The genome of Rhizophagus clarus HR1 reveals common genetic basis of auxotrophy among arbuscular mycorrhizal fungi.</title>
        <authorList>
            <person name="Kobayashi Y."/>
        </authorList>
    </citation>
    <scope>NUCLEOTIDE SEQUENCE [LARGE SCALE GENOMIC DNA]</scope>
    <source>
        <strain evidence="2 4">HR1</strain>
    </source>
</reference>
<protein>
    <submittedName>
        <fullName evidence="2">Uncharacterized protein</fullName>
    </submittedName>
</protein>
<evidence type="ECO:0000313" key="4">
    <source>
        <dbReference type="Proteomes" id="UP000247702"/>
    </source>
</evidence>
<evidence type="ECO:0000313" key="2">
    <source>
        <dbReference type="EMBL" id="GBB92710.1"/>
    </source>
</evidence>
<dbReference type="Proteomes" id="UP000615446">
    <property type="component" value="Unassembled WGS sequence"/>
</dbReference>
<feature type="region of interest" description="Disordered" evidence="1">
    <location>
        <begin position="41"/>
        <end position="91"/>
    </location>
</feature>
<reference evidence="3" key="2">
    <citation type="submission" date="2019-10" db="EMBL/GenBank/DDBJ databases">
        <title>Conservation and host-specific expression of non-tandemly repeated heterogenous ribosome RNA gene in arbuscular mycorrhizal fungi.</title>
        <authorList>
            <person name="Maeda T."/>
            <person name="Kobayashi Y."/>
            <person name="Nakagawa T."/>
            <person name="Ezawa T."/>
            <person name="Yamaguchi K."/>
            <person name="Bino T."/>
            <person name="Nishimoto Y."/>
            <person name="Shigenobu S."/>
            <person name="Kawaguchi M."/>
        </authorList>
    </citation>
    <scope>NUCLEOTIDE SEQUENCE</scope>
    <source>
        <strain evidence="3">HR1</strain>
    </source>
</reference>
<proteinExistence type="predicted"/>
<organism evidence="2 4">
    <name type="scientific">Rhizophagus clarus</name>
    <dbReference type="NCBI Taxonomy" id="94130"/>
    <lineage>
        <taxon>Eukaryota</taxon>
        <taxon>Fungi</taxon>
        <taxon>Fungi incertae sedis</taxon>
        <taxon>Mucoromycota</taxon>
        <taxon>Glomeromycotina</taxon>
        <taxon>Glomeromycetes</taxon>
        <taxon>Glomerales</taxon>
        <taxon>Glomeraceae</taxon>
        <taxon>Rhizophagus</taxon>
    </lineage>
</organism>
<keyword evidence="4" id="KW-1185">Reference proteome</keyword>
<dbReference type="EMBL" id="BLAL01000274">
    <property type="protein sequence ID" value="GES98748.1"/>
    <property type="molecule type" value="Genomic_DNA"/>
</dbReference>
<comment type="caution">
    <text evidence="2">The sequence shown here is derived from an EMBL/GenBank/DDBJ whole genome shotgun (WGS) entry which is preliminary data.</text>
</comment>